<evidence type="ECO:0000313" key="4">
    <source>
        <dbReference type="Proteomes" id="UP000044938"/>
    </source>
</evidence>
<dbReference type="Proteomes" id="UP000048948">
    <property type="component" value="Unassembled WGS sequence"/>
</dbReference>
<name>A0A654ZZ02_MYCTX</name>
<dbReference type="Proteomes" id="UP000050164">
    <property type="component" value="Unassembled WGS sequence"/>
</dbReference>
<organism evidence="1 6">
    <name type="scientific">Mycobacterium tuberculosis</name>
    <dbReference type="NCBI Taxonomy" id="1773"/>
    <lineage>
        <taxon>Bacteria</taxon>
        <taxon>Bacillati</taxon>
        <taxon>Actinomycetota</taxon>
        <taxon>Actinomycetes</taxon>
        <taxon>Mycobacteriales</taxon>
        <taxon>Mycobacteriaceae</taxon>
        <taxon>Mycobacterium</taxon>
        <taxon>Mycobacterium tuberculosis complex</taxon>
    </lineage>
</organism>
<evidence type="ECO:0000313" key="1">
    <source>
        <dbReference type="EMBL" id="CKR50779.1"/>
    </source>
</evidence>
<evidence type="ECO:0000313" key="5">
    <source>
        <dbReference type="Proteomes" id="UP000048948"/>
    </source>
</evidence>
<dbReference type="Proteomes" id="UP000044938">
    <property type="component" value="Unassembled WGS sequence"/>
</dbReference>
<dbReference type="EMBL" id="CSAJ01000166">
    <property type="protein sequence ID" value="COW07268.1"/>
    <property type="molecule type" value="Genomic_DNA"/>
</dbReference>
<dbReference type="EMBL" id="CNFT01000302">
    <property type="protein sequence ID" value="CKR50779.1"/>
    <property type="molecule type" value="Genomic_DNA"/>
</dbReference>
<dbReference type="AlphaFoldDB" id="A0A654ZZ02"/>
<evidence type="ECO:0000313" key="2">
    <source>
        <dbReference type="EMBL" id="CKS39610.1"/>
    </source>
</evidence>
<dbReference type="EMBL" id="CNGE01000284">
    <property type="protein sequence ID" value="CKS39610.1"/>
    <property type="molecule type" value="Genomic_DNA"/>
</dbReference>
<evidence type="ECO:0000313" key="6">
    <source>
        <dbReference type="Proteomes" id="UP000050164"/>
    </source>
</evidence>
<accession>A0A654ZZ02</accession>
<protein>
    <submittedName>
        <fullName evidence="1">Uncharacterized protein</fullName>
    </submittedName>
</protein>
<proteinExistence type="predicted"/>
<evidence type="ECO:0000313" key="3">
    <source>
        <dbReference type="EMBL" id="COW07268.1"/>
    </source>
</evidence>
<sequence>MAGVGAQGTDGGVVVRLVLRLKRAAAFHDEIGDSVATGAGESLRNPAGGGGCLGILWQQRRAGVVRFCLREREKQICDHRRGNPGGDDEQVGEPG</sequence>
<gene>
    <name evidence="3" type="ORF">ERS007720_01597</name>
    <name evidence="2" type="ORF">ERS027646_01780</name>
    <name evidence="1" type="ORF">ERS027659_01580</name>
</gene>
<reference evidence="4 5" key="1">
    <citation type="submission" date="2015-03" db="EMBL/GenBank/DDBJ databases">
        <authorList>
            <consortium name="Pathogen Informatics"/>
        </authorList>
    </citation>
    <scope>NUCLEOTIDE SEQUENCE [LARGE SCALE GENOMIC DNA]</scope>
    <source>
        <strain evidence="2 5">Bir 172</strain>
        <strain evidence="1 6">Bir 185</strain>
        <strain evidence="3 4">M09401471</strain>
    </source>
</reference>